<dbReference type="Proteomes" id="UP000182259">
    <property type="component" value="Chromosome II"/>
</dbReference>
<feature type="transmembrane region" description="Helical" evidence="1">
    <location>
        <begin position="124"/>
        <end position="142"/>
    </location>
</feature>
<evidence type="ECO:0000313" key="3">
    <source>
        <dbReference type="Proteomes" id="UP000182259"/>
    </source>
</evidence>
<sequence>MAMQTTLSFNSEEFFSLNIQDLVKLLDLYNLLKFSTYPFFLQLKKYWKLPAKDQCRVSVKLHVTKLPNLIKAKFYLKNSSLTQFFSRQMSTNFQIAITFSFAVTLLLMLAATNVLLVGKGDTNQSNYVVAMYMLVLPVCLWLSRGSLAQSANNKLGQD</sequence>
<proteinExistence type="predicted"/>
<dbReference type="EMBL" id="LT635765">
    <property type="protein sequence ID" value="SGZ52768.1"/>
    <property type="molecule type" value="Genomic_DNA"/>
</dbReference>
<keyword evidence="1" id="KW-0812">Transmembrane</keyword>
<evidence type="ECO:0000256" key="1">
    <source>
        <dbReference type="SAM" id="Phobius"/>
    </source>
</evidence>
<dbReference type="AlphaFoldDB" id="A0A1L0D9W2"/>
<keyword evidence="1" id="KW-1133">Transmembrane helix</keyword>
<reference evidence="2 3" key="1">
    <citation type="submission" date="2016-10" db="EMBL/GenBank/DDBJ databases">
        <authorList>
            <person name="de Groot N.N."/>
        </authorList>
    </citation>
    <scope>NUCLEOTIDE SEQUENCE [LARGE SCALE GENOMIC DNA]</scope>
    <source>
        <strain evidence="2 3">PYCC 4715</strain>
    </source>
</reference>
<gene>
    <name evidence="2" type="ORF">SAMEA4029009_CIC11G00000003014</name>
</gene>
<protein>
    <submittedName>
        <fullName evidence="2">CIC11C00000003014</fullName>
    </submittedName>
</protein>
<organism evidence="2 3">
    <name type="scientific">Sungouiella intermedia</name>
    <dbReference type="NCBI Taxonomy" id="45354"/>
    <lineage>
        <taxon>Eukaryota</taxon>
        <taxon>Fungi</taxon>
        <taxon>Dikarya</taxon>
        <taxon>Ascomycota</taxon>
        <taxon>Saccharomycotina</taxon>
        <taxon>Pichiomycetes</taxon>
        <taxon>Metschnikowiaceae</taxon>
        <taxon>Sungouiella</taxon>
    </lineage>
</organism>
<name>A0A1L0D9W2_9ASCO</name>
<keyword evidence="1" id="KW-0472">Membrane</keyword>
<accession>A0A1L0D9W2</accession>
<evidence type="ECO:0000313" key="2">
    <source>
        <dbReference type="EMBL" id="SGZ52768.1"/>
    </source>
</evidence>
<feature type="transmembrane region" description="Helical" evidence="1">
    <location>
        <begin position="95"/>
        <end position="118"/>
    </location>
</feature>